<sequence length="168" mass="18593">MSASQTRLCIEVRRFFRSANCLNPACRRRTFAEAPMTLLAPRARRTRRLGEAQARVGLACGGAGGARLLTHLHMPASRATVLRLVTRMPMPDAPAPIRVGIDNWAIRKGRRYGTIVVDLDRHRVIDLLPDRTAPTVAGWLERHPGVELVARDRLTEYARVASLGAPQA</sequence>
<evidence type="ECO:0000259" key="1">
    <source>
        <dbReference type="Pfam" id="PF01610"/>
    </source>
</evidence>
<dbReference type="Proteomes" id="UP000035929">
    <property type="component" value="Unassembled WGS sequence"/>
</dbReference>
<feature type="domain" description="Transposase IS204/IS1001/IS1096/IS1165 DDE" evidence="1">
    <location>
        <begin position="99"/>
        <end position="168"/>
    </location>
</feature>
<accession>A0A0J6T7G4</accession>
<dbReference type="PATRIC" id="fig|270351.6.peg.6456"/>
<comment type="caution">
    <text evidence="2">The sequence shown here is derived from an EMBL/GenBank/DDBJ whole genome shotgun (WGS) entry which is preliminary data.</text>
</comment>
<evidence type="ECO:0000313" key="2">
    <source>
        <dbReference type="EMBL" id="KMO41488.1"/>
    </source>
</evidence>
<dbReference type="AlphaFoldDB" id="A0A0J6T7G4"/>
<organism evidence="2 3">
    <name type="scientific">Methylobacterium aquaticum</name>
    <dbReference type="NCBI Taxonomy" id="270351"/>
    <lineage>
        <taxon>Bacteria</taxon>
        <taxon>Pseudomonadati</taxon>
        <taxon>Pseudomonadota</taxon>
        <taxon>Alphaproteobacteria</taxon>
        <taxon>Hyphomicrobiales</taxon>
        <taxon>Methylobacteriaceae</taxon>
        <taxon>Methylobacterium</taxon>
    </lineage>
</organism>
<gene>
    <name evidence="2" type="ORF">VP06_00800</name>
</gene>
<dbReference type="InterPro" id="IPR047951">
    <property type="entry name" value="Transpos_ISL3"/>
</dbReference>
<protein>
    <recommendedName>
        <fullName evidence="1">Transposase IS204/IS1001/IS1096/IS1165 DDE domain-containing protein</fullName>
    </recommendedName>
</protein>
<evidence type="ECO:0000313" key="3">
    <source>
        <dbReference type="Proteomes" id="UP000035929"/>
    </source>
</evidence>
<name>A0A0J6T7G4_9HYPH</name>
<dbReference type="EMBL" id="LABX01000006">
    <property type="protein sequence ID" value="KMO41488.1"/>
    <property type="molecule type" value="Genomic_DNA"/>
</dbReference>
<dbReference type="PANTHER" id="PTHR33498:SF1">
    <property type="entry name" value="TRANSPOSASE FOR INSERTION SEQUENCE ELEMENT IS1557"/>
    <property type="match status" value="1"/>
</dbReference>
<dbReference type="PANTHER" id="PTHR33498">
    <property type="entry name" value="TRANSPOSASE FOR INSERTION SEQUENCE ELEMENT IS1557"/>
    <property type="match status" value="1"/>
</dbReference>
<dbReference type="InterPro" id="IPR002560">
    <property type="entry name" value="Transposase_DDE"/>
</dbReference>
<proteinExistence type="predicted"/>
<reference evidence="2 3" key="1">
    <citation type="submission" date="2015-03" db="EMBL/GenBank/DDBJ databases">
        <title>Genome sequencing of Methylobacterium aquaticum DSM16371 type strain.</title>
        <authorList>
            <person name="Chaudhry V."/>
            <person name="Patil P.B."/>
        </authorList>
    </citation>
    <scope>NUCLEOTIDE SEQUENCE [LARGE SCALE GENOMIC DNA]</scope>
    <source>
        <strain evidence="2 3">DSM 16371</strain>
    </source>
</reference>
<dbReference type="Pfam" id="PF01610">
    <property type="entry name" value="DDE_Tnp_ISL3"/>
    <property type="match status" value="1"/>
</dbReference>